<reference evidence="3 4" key="1">
    <citation type="submission" date="2015-03" db="EMBL/GenBank/DDBJ databases">
        <title>Draft Genome Sequence of Burkholderia andropogonis type strain ICMP2807, isolated from Sorghum bicolor.</title>
        <authorList>
            <person name="Lopes-Santos L."/>
            <person name="Castro D.B."/>
            <person name="Ottoboni L.M."/>
            <person name="Park D."/>
            <person name="Weirc B.S."/>
            <person name="Destefano S.A."/>
        </authorList>
    </citation>
    <scope>NUCLEOTIDE SEQUENCE [LARGE SCALE GENOMIC DNA]</scope>
    <source>
        <strain evidence="3 4">ICMP2807</strain>
    </source>
</reference>
<keyword evidence="2" id="KW-0812">Transmembrane</keyword>
<evidence type="ECO:0000256" key="1">
    <source>
        <dbReference type="SAM" id="MobiDB-lite"/>
    </source>
</evidence>
<dbReference type="STRING" id="28092.WM40_00745"/>
<feature type="region of interest" description="Disordered" evidence="1">
    <location>
        <begin position="586"/>
        <end position="605"/>
    </location>
</feature>
<feature type="transmembrane region" description="Helical" evidence="2">
    <location>
        <begin position="400"/>
        <end position="417"/>
    </location>
</feature>
<dbReference type="AlphaFoldDB" id="A0A0F5K506"/>
<dbReference type="RefSeq" id="WP_024902579.1">
    <property type="nucleotide sequence ID" value="NZ_CP139170.1"/>
</dbReference>
<dbReference type="PATRIC" id="fig|28092.6.peg.170"/>
<protein>
    <submittedName>
        <fullName evidence="3">Uncharacterized protein</fullName>
    </submittedName>
</protein>
<name>A0A0F5K506_9BURK</name>
<feature type="compositionally biased region" description="Gly residues" evidence="1">
    <location>
        <begin position="595"/>
        <end position="605"/>
    </location>
</feature>
<feature type="transmembrane region" description="Helical" evidence="2">
    <location>
        <begin position="423"/>
        <end position="440"/>
    </location>
</feature>
<sequence length="605" mass="64335">MIPSDNRAFTRARTGRWQGLAVATFVTAVLALGTAIAIPVLIDSAAQRRIGLQALRQHRLEAVVTAVARESMVASRIAPLGEIAGLSMQLRERVQDQPGMTIRIVDPAGAELGSSWLSDAPRMPASPAFVVSMPVDDAGGHVVAYVQGSLSPMPVQGAGAIVLSALPRDWTFWMPLFWFGGAMAILCLAAWRYAWWSGPMVRDAVTSRMIDALLHDDYRTLWRVGGRGGFLAAVSADAADDVDRARIAARAVQRVTARWHTLRERSGILDRTETDPAWPPLRAACLSNAAGGAAFAQGTVTTRIVVPVGAQTRWFALLCGIGAGSLAGLLGQVGASVMFGAYAVVCLAAGWGLHRLWAVDRTVHDVSPIEALLQTTALPARATPDVEAGAASFGMHASGIALWIGVAVASLMGVRMWPALLDWPAALLPATILVMVGYLLREAVSCTWCVHDITRHDPVYIDVCDVRDLEDVASRPYPHAGKDACGTSSLFPRAGDGGCKPRMRARIRARRDVIAAVAVGALIVGPGLSCMVVSGWPFAVTVLALTCLPMMAAVQAWRWQAVASPWQRAARRSIALRPRAPVRCTSTPVYDGDNGDGNGIHSGPP</sequence>
<feature type="transmembrane region" description="Helical" evidence="2">
    <location>
        <begin position="513"/>
        <end position="534"/>
    </location>
</feature>
<feature type="transmembrane region" description="Helical" evidence="2">
    <location>
        <begin position="20"/>
        <end position="42"/>
    </location>
</feature>
<feature type="transmembrane region" description="Helical" evidence="2">
    <location>
        <begin position="339"/>
        <end position="358"/>
    </location>
</feature>
<feature type="transmembrane region" description="Helical" evidence="2">
    <location>
        <begin position="172"/>
        <end position="194"/>
    </location>
</feature>
<comment type="caution">
    <text evidence="3">The sequence shown here is derived from an EMBL/GenBank/DDBJ whole genome shotgun (WGS) entry which is preliminary data.</text>
</comment>
<accession>A0A0F5K506</accession>
<gene>
    <name evidence="3" type="ORF">WM40_00745</name>
</gene>
<feature type="transmembrane region" description="Helical" evidence="2">
    <location>
        <begin position="540"/>
        <end position="559"/>
    </location>
</feature>
<dbReference type="Proteomes" id="UP000033618">
    <property type="component" value="Unassembled WGS sequence"/>
</dbReference>
<keyword evidence="2" id="KW-1133">Transmembrane helix</keyword>
<evidence type="ECO:0000313" key="3">
    <source>
        <dbReference type="EMBL" id="KKB65206.1"/>
    </source>
</evidence>
<dbReference type="EMBL" id="LAQU01000001">
    <property type="protein sequence ID" value="KKB65206.1"/>
    <property type="molecule type" value="Genomic_DNA"/>
</dbReference>
<proteinExistence type="predicted"/>
<keyword evidence="4" id="KW-1185">Reference proteome</keyword>
<feature type="transmembrane region" description="Helical" evidence="2">
    <location>
        <begin position="314"/>
        <end position="333"/>
    </location>
</feature>
<keyword evidence="2" id="KW-0472">Membrane</keyword>
<evidence type="ECO:0000256" key="2">
    <source>
        <dbReference type="SAM" id="Phobius"/>
    </source>
</evidence>
<evidence type="ECO:0000313" key="4">
    <source>
        <dbReference type="Proteomes" id="UP000033618"/>
    </source>
</evidence>
<organism evidence="3 4">
    <name type="scientific">Robbsia andropogonis</name>
    <dbReference type="NCBI Taxonomy" id="28092"/>
    <lineage>
        <taxon>Bacteria</taxon>
        <taxon>Pseudomonadati</taxon>
        <taxon>Pseudomonadota</taxon>
        <taxon>Betaproteobacteria</taxon>
        <taxon>Burkholderiales</taxon>
        <taxon>Burkholderiaceae</taxon>
        <taxon>Robbsia</taxon>
    </lineage>
</organism>